<dbReference type="GeneID" id="78124897"/>
<dbReference type="Proteomes" id="UP000199026">
    <property type="component" value="Unassembled WGS sequence"/>
</dbReference>
<accession>A0A1H3KYI4</accession>
<evidence type="ECO:0000313" key="2">
    <source>
        <dbReference type="EMBL" id="SDY57211.1"/>
    </source>
</evidence>
<dbReference type="STRING" id="576131.SAMN05444486_102838"/>
<dbReference type="AlphaFoldDB" id="A0A1H3KYI4"/>
<feature type="domain" description="DUF6456" evidence="1">
    <location>
        <begin position="225"/>
        <end position="357"/>
    </location>
</feature>
<dbReference type="RefSeq" id="WP_245724423.1">
    <property type="nucleotide sequence ID" value="NZ_CALJFH010000033.1"/>
</dbReference>
<proteinExistence type="predicted"/>
<keyword evidence="3" id="KW-1185">Reference proteome</keyword>
<reference evidence="2 3" key="1">
    <citation type="submission" date="2016-10" db="EMBL/GenBank/DDBJ databases">
        <authorList>
            <person name="de Groot N.N."/>
        </authorList>
    </citation>
    <scope>NUCLEOTIDE SEQUENCE [LARGE SCALE GENOMIC DNA]</scope>
    <source>
        <strain evidence="2 3">DSM 24677</strain>
    </source>
</reference>
<name>A0A1H3KYI4_9RHOB</name>
<gene>
    <name evidence="2" type="ORF">SAMN05444486_102838</name>
</gene>
<evidence type="ECO:0000259" key="1">
    <source>
        <dbReference type="Pfam" id="PF20057"/>
    </source>
</evidence>
<dbReference type="InterPro" id="IPR045599">
    <property type="entry name" value="DUF6456"/>
</dbReference>
<dbReference type="Pfam" id="PF20057">
    <property type="entry name" value="DUF6456"/>
    <property type="match status" value="1"/>
</dbReference>
<protein>
    <recommendedName>
        <fullName evidence="1">DUF6456 domain-containing protein</fullName>
    </recommendedName>
</protein>
<evidence type="ECO:0000313" key="3">
    <source>
        <dbReference type="Proteomes" id="UP000199026"/>
    </source>
</evidence>
<dbReference type="EMBL" id="FNPR01000002">
    <property type="protein sequence ID" value="SDY57211.1"/>
    <property type="molecule type" value="Genomic_DNA"/>
</dbReference>
<sequence length="368" mass="40386">MTVIRFELAETERFGARLGLWPQWFPSSALAYLAHTDLGVSIRALSRLSQCHPSTISRQISRWERLRDESLIDEALSRLSLKPLAIAAHDKKKEPALIHVMPPETSCLPDDQTFAAEARRILRRLSEPGAVLALASDMEKGVVVRETEAGTTTRTAVVERALAQALAVKDWIVCAAEGRITRYRITAAGRAALGELLAKAENHAQGFAEGQVRFDSRAAKGGARRAMVGETPLMILSRRREKDGELFLAAAQVSAGERLREDFELAQMVRGASYDWEALLEQESQPARRKTAPLSAEAAADRVAAALLELGPGLGHIVLRCCCELEGLETAERGLGWSARSGKIVLRIALERLGRYYVSLGERNKMIG</sequence>
<organism evidence="2 3">
    <name type="scientific">Lentibacter algarum</name>
    <dbReference type="NCBI Taxonomy" id="576131"/>
    <lineage>
        <taxon>Bacteria</taxon>
        <taxon>Pseudomonadati</taxon>
        <taxon>Pseudomonadota</taxon>
        <taxon>Alphaproteobacteria</taxon>
        <taxon>Rhodobacterales</taxon>
        <taxon>Roseobacteraceae</taxon>
        <taxon>Lentibacter</taxon>
    </lineage>
</organism>